<dbReference type="Proteomes" id="UP000008366">
    <property type="component" value="Unassembled WGS sequence"/>
</dbReference>
<proteinExistence type="inferred from homology"/>
<keyword evidence="5" id="KW-0804">Transcription</keyword>
<feature type="domain" description="RNA polymerase sigma factor 70 region 4 type 2" evidence="8">
    <location>
        <begin position="108"/>
        <end position="155"/>
    </location>
</feature>
<feature type="region of interest" description="Disordered" evidence="6">
    <location>
        <begin position="161"/>
        <end position="205"/>
    </location>
</feature>
<keyword evidence="10" id="KW-1185">Reference proteome</keyword>
<dbReference type="STRING" id="1184609.KILIM_030_00260"/>
<dbReference type="InterPro" id="IPR036388">
    <property type="entry name" value="WH-like_DNA-bd_sf"/>
</dbReference>
<evidence type="ECO:0000313" key="10">
    <source>
        <dbReference type="Proteomes" id="UP000008366"/>
    </source>
</evidence>
<dbReference type="InterPro" id="IPR013325">
    <property type="entry name" value="RNA_pol_sigma_r2"/>
</dbReference>
<dbReference type="RefSeq" id="WP_006592516.1">
    <property type="nucleotide sequence ID" value="NZ_BAHD01000030.1"/>
</dbReference>
<sequence length="205" mass="21822">MAGSVPGAVDFEAFVRARSGALVRTGYLLTGDAALAHDLVQEALVRTWPHWARISTGAPEAYVRTVMTRLQISWRRRKWRGEIPTERLPERALGQEVDADVDGELAWALAHLPVRQRQVVVLRYAEDLPVEQVAQILGCSAGTVKSQASRGLASLRAALTPAGGRAAGDRPAPGSRAGDRATRDPGAGDRSTGEHTDTARAGGGT</sequence>
<evidence type="ECO:0000256" key="1">
    <source>
        <dbReference type="ARBA" id="ARBA00010641"/>
    </source>
</evidence>
<feature type="compositionally biased region" description="Low complexity" evidence="6">
    <location>
        <begin position="161"/>
        <end position="176"/>
    </location>
</feature>
<evidence type="ECO:0000256" key="2">
    <source>
        <dbReference type="ARBA" id="ARBA00023015"/>
    </source>
</evidence>
<dbReference type="Gene3D" id="1.10.1740.10">
    <property type="match status" value="1"/>
</dbReference>
<name>K6XAY9_9MICO</name>
<feature type="compositionally biased region" description="Basic and acidic residues" evidence="6">
    <location>
        <begin position="177"/>
        <end position="198"/>
    </location>
</feature>
<dbReference type="NCBIfam" id="TIGR02983">
    <property type="entry name" value="SigE-fam_strep"/>
    <property type="match status" value="1"/>
</dbReference>
<dbReference type="CDD" id="cd06171">
    <property type="entry name" value="Sigma70_r4"/>
    <property type="match status" value="1"/>
</dbReference>
<evidence type="ECO:0000313" key="9">
    <source>
        <dbReference type="EMBL" id="GAB95984.1"/>
    </source>
</evidence>
<dbReference type="InterPro" id="IPR007627">
    <property type="entry name" value="RNA_pol_sigma70_r2"/>
</dbReference>
<evidence type="ECO:0000259" key="8">
    <source>
        <dbReference type="Pfam" id="PF08281"/>
    </source>
</evidence>
<evidence type="ECO:0000256" key="4">
    <source>
        <dbReference type="ARBA" id="ARBA00023125"/>
    </source>
</evidence>
<dbReference type="InterPro" id="IPR039425">
    <property type="entry name" value="RNA_pol_sigma-70-like"/>
</dbReference>
<evidence type="ECO:0000256" key="6">
    <source>
        <dbReference type="SAM" id="MobiDB-lite"/>
    </source>
</evidence>
<dbReference type="AlphaFoldDB" id="K6XAY9"/>
<dbReference type="Pfam" id="PF04542">
    <property type="entry name" value="Sigma70_r2"/>
    <property type="match status" value="1"/>
</dbReference>
<dbReference type="GO" id="GO:0003677">
    <property type="term" value="F:DNA binding"/>
    <property type="evidence" value="ECO:0007669"/>
    <property type="project" value="UniProtKB-KW"/>
</dbReference>
<dbReference type="SUPFAM" id="SSF88946">
    <property type="entry name" value="Sigma2 domain of RNA polymerase sigma factors"/>
    <property type="match status" value="1"/>
</dbReference>
<reference evidence="9 10" key="1">
    <citation type="submission" date="2012-08" db="EMBL/GenBank/DDBJ databases">
        <title>Whole genome shotgun sequence of Kineosphaera limosa NBRC 100340.</title>
        <authorList>
            <person name="Yoshida I."/>
            <person name="Isaki S."/>
            <person name="Hosoyama A."/>
            <person name="Tsuchikane K."/>
            <person name="Katsumata H."/>
            <person name="Ando Y."/>
            <person name="Ohji S."/>
            <person name="Hamada M."/>
            <person name="Tamura T."/>
            <person name="Yamazoe A."/>
            <person name="Yamazaki S."/>
            <person name="Fujita N."/>
        </authorList>
    </citation>
    <scope>NUCLEOTIDE SEQUENCE [LARGE SCALE GENOMIC DNA]</scope>
    <source>
        <strain evidence="9 10">NBRC 100340</strain>
    </source>
</reference>
<keyword evidence="2" id="KW-0805">Transcription regulation</keyword>
<keyword evidence="3" id="KW-0731">Sigma factor</keyword>
<comment type="caution">
    <text evidence="9">The sequence shown here is derived from an EMBL/GenBank/DDBJ whole genome shotgun (WGS) entry which is preliminary data.</text>
</comment>
<dbReference type="InterPro" id="IPR014284">
    <property type="entry name" value="RNA_pol_sigma-70_dom"/>
</dbReference>
<evidence type="ECO:0000259" key="7">
    <source>
        <dbReference type="Pfam" id="PF04542"/>
    </source>
</evidence>
<evidence type="ECO:0000256" key="3">
    <source>
        <dbReference type="ARBA" id="ARBA00023082"/>
    </source>
</evidence>
<comment type="similarity">
    <text evidence="1">Belongs to the sigma-70 factor family. ECF subfamily.</text>
</comment>
<dbReference type="eggNOG" id="COG1595">
    <property type="taxonomic scope" value="Bacteria"/>
</dbReference>
<dbReference type="SUPFAM" id="SSF88659">
    <property type="entry name" value="Sigma3 and sigma4 domains of RNA polymerase sigma factors"/>
    <property type="match status" value="1"/>
</dbReference>
<dbReference type="PANTHER" id="PTHR43133">
    <property type="entry name" value="RNA POLYMERASE ECF-TYPE SIGMA FACTO"/>
    <property type="match status" value="1"/>
</dbReference>
<dbReference type="EMBL" id="BAHD01000030">
    <property type="protein sequence ID" value="GAB95984.1"/>
    <property type="molecule type" value="Genomic_DNA"/>
</dbReference>
<dbReference type="NCBIfam" id="TIGR02937">
    <property type="entry name" value="sigma70-ECF"/>
    <property type="match status" value="1"/>
</dbReference>
<dbReference type="Gene3D" id="1.10.10.10">
    <property type="entry name" value="Winged helix-like DNA-binding domain superfamily/Winged helix DNA-binding domain"/>
    <property type="match status" value="1"/>
</dbReference>
<feature type="domain" description="RNA polymerase sigma-70 region 2" evidence="7">
    <location>
        <begin position="15"/>
        <end position="80"/>
    </location>
</feature>
<dbReference type="InterPro" id="IPR013324">
    <property type="entry name" value="RNA_pol_sigma_r3/r4-like"/>
</dbReference>
<protein>
    <submittedName>
        <fullName evidence="9">Putative RNA polymerase ECF-type sigma factor</fullName>
    </submittedName>
</protein>
<dbReference type="GO" id="GO:0006352">
    <property type="term" value="P:DNA-templated transcription initiation"/>
    <property type="evidence" value="ECO:0007669"/>
    <property type="project" value="InterPro"/>
</dbReference>
<gene>
    <name evidence="9" type="ORF">KILIM_030_00260</name>
</gene>
<dbReference type="Pfam" id="PF08281">
    <property type="entry name" value="Sigma70_r4_2"/>
    <property type="match status" value="1"/>
</dbReference>
<keyword evidence="4" id="KW-0238">DNA-binding</keyword>
<dbReference type="InterPro" id="IPR013249">
    <property type="entry name" value="RNA_pol_sigma70_r4_t2"/>
</dbReference>
<dbReference type="GO" id="GO:0016987">
    <property type="term" value="F:sigma factor activity"/>
    <property type="evidence" value="ECO:0007669"/>
    <property type="project" value="UniProtKB-KW"/>
</dbReference>
<accession>K6XAY9</accession>
<dbReference type="InterPro" id="IPR014325">
    <property type="entry name" value="RNA_pol_sigma-E_actinobac"/>
</dbReference>
<organism evidence="9 10">
    <name type="scientific">Kineosphaera limosa NBRC 100340</name>
    <dbReference type="NCBI Taxonomy" id="1184609"/>
    <lineage>
        <taxon>Bacteria</taxon>
        <taxon>Bacillati</taxon>
        <taxon>Actinomycetota</taxon>
        <taxon>Actinomycetes</taxon>
        <taxon>Micrococcales</taxon>
        <taxon>Dermatophilaceae</taxon>
        <taxon>Kineosphaera</taxon>
    </lineage>
</organism>
<evidence type="ECO:0000256" key="5">
    <source>
        <dbReference type="ARBA" id="ARBA00023163"/>
    </source>
</evidence>
<dbReference type="PANTHER" id="PTHR43133:SF50">
    <property type="entry name" value="ECF RNA POLYMERASE SIGMA FACTOR SIGM"/>
    <property type="match status" value="1"/>
</dbReference>